<dbReference type="InterPro" id="IPR023795">
    <property type="entry name" value="Serpin_CS"/>
</dbReference>
<dbReference type="InterPro" id="IPR042185">
    <property type="entry name" value="Serpin_sf_2"/>
</dbReference>
<dbReference type="Pfam" id="PF00079">
    <property type="entry name" value="Serpin"/>
    <property type="match status" value="1"/>
</dbReference>
<evidence type="ECO:0000313" key="4">
    <source>
        <dbReference type="Proteomes" id="UP000278807"/>
    </source>
</evidence>
<comment type="similarity">
    <text evidence="1">Belongs to the serpin family.</text>
</comment>
<reference evidence="3 4" key="2">
    <citation type="submission" date="2018-11" db="EMBL/GenBank/DDBJ databases">
        <authorList>
            <consortium name="Pathogen Informatics"/>
        </authorList>
    </citation>
    <scope>NUCLEOTIDE SEQUENCE [LARGE SCALE GENOMIC DNA]</scope>
</reference>
<dbReference type="PROSITE" id="PS00284">
    <property type="entry name" value="SERPIN"/>
    <property type="match status" value="1"/>
</dbReference>
<dbReference type="PANTHER" id="PTHR11461">
    <property type="entry name" value="SERINE PROTEASE INHIBITOR, SERPIN"/>
    <property type="match status" value="1"/>
</dbReference>
<dbReference type="InterPro" id="IPR023796">
    <property type="entry name" value="Serpin_dom"/>
</dbReference>
<dbReference type="GO" id="GO:0005615">
    <property type="term" value="C:extracellular space"/>
    <property type="evidence" value="ECO:0007669"/>
    <property type="project" value="InterPro"/>
</dbReference>
<dbReference type="Gene3D" id="2.30.39.10">
    <property type="entry name" value="Alpha-1-antitrypsin, domain 1"/>
    <property type="match status" value="1"/>
</dbReference>
<dbReference type="GO" id="GO:0004867">
    <property type="term" value="F:serine-type endopeptidase inhibitor activity"/>
    <property type="evidence" value="ECO:0007669"/>
    <property type="project" value="InterPro"/>
</dbReference>
<dbReference type="AlphaFoldDB" id="A0A0R3TIU9"/>
<dbReference type="STRING" id="102285.A0A0R3TIU9"/>
<dbReference type="InterPro" id="IPR000215">
    <property type="entry name" value="Serpin_fam"/>
</dbReference>
<dbReference type="OrthoDB" id="6260316at2759"/>
<accession>A0A0R3TIU9</accession>
<keyword evidence="4" id="KW-1185">Reference proteome</keyword>
<gene>
    <name evidence="3" type="ORF">HNAJ_LOCUS6986</name>
</gene>
<sequence length="59" mass="6600">MIEVDEEGAEAAAATAVKMMRKCAILPKMFLIDHPFFFFITSQTGLPVFMGHILEPKTK</sequence>
<dbReference type="EMBL" id="UZAE01009501">
    <property type="protein sequence ID" value="VDO02846.1"/>
    <property type="molecule type" value="Genomic_DNA"/>
</dbReference>
<evidence type="ECO:0000256" key="1">
    <source>
        <dbReference type="ARBA" id="ARBA00009500"/>
    </source>
</evidence>
<evidence type="ECO:0000313" key="5">
    <source>
        <dbReference type="WBParaSite" id="HNAJ_0000699001-mRNA-1"/>
    </source>
</evidence>
<organism evidence="5">
    <name type="scientific">Rodentolepis nana</name>
    <name type="common">Dwarf tapeworm</name>
    <name type="synonym">Hymenolepis nana</name>
    <dbReference type="NCBI Taxonomy" id="102285"/>
    <lineage>
        <taxon>Eukaryota</taxon>
        <taxon>Metazoa</taxon>
        <taxon>Spiralia</taxon>
        <taxon>Lophotrochozoa</taxon>
        <taxon>Platyhelminthes</taxon>
        <taxon>Cestoda</taxon>
        <taxon>Eucestoda</taxon>
        <taxon>Cyclophyllidea</taxon>
        <taxon>Hymenolepididae</taxon>
        <taxon>Rodentolepis</taxon>
    </lineage>
</organism>
<reference evidence="5" key="1">
    <citation type="submission" date="2017-02" db="UniProtKB">
        <authorList>
            <consortium name="WormBaseParasite"/>
        </authorList>
    </citation>
    <scope>IDENTIFICATION</scope>
</reference>
<feature type="domain" description="Serpin" evidence="2">
    <location>
        <begin position="1"/>
        <end position="56"/>
    </location>
</feature>
<proteinExistence type="inferred from homology"/>
<dbReference type="Proteomes" id="UP000278807">
    <property type="component" value="Unassembled WGS sequence"/>
</dbReference>
<dbReference type="PANTHER" id="PTHR11461:SF211">
    <property type="entry name" value="GH10112P-RELATED"/>
    <property type="match status" value="1"/>
</dbReference>
<protein>
    <submittedName>
        <fullName evidence="5">SERPIN domain-containing protein</fullName>
    </submittedName>
</protein>
<evidence type="ECO:0000313" key="3">
    <source>
        <dbReference type="EMBL" id="VDO02846.1"/>
    </source>
</evidence>
<dbReference type="SUPFAM" id="SSF56574">
    <property type="entry name" value="Serpins"/>
    <property type="match status" value="1"/>
</dbReference>
<dbReference type="InterPro" id="IPR036186">
    <property type="entry name" value="Serpin_sf"/>
</dbReference>
<dbReference type="WBParaSite" id="HNAJ_0000699001-mRNA-1">
    <property type="protein sequence ID" value="HNAJ_0000699001-mRNA-1"/>
    <property type="gene ID" value="HNAJ_0000699001"/>
</dbReference>
<evidence type="ECO:0000259" key="2">
    <source>
        <dbReference type="Pfam" id="PF00079"/>
    </source>
</evidence>
<name>A0A0R3TIU9_RODNA</name>